<dbReference type="AlphaFoldDB" id="A0A0Q4B590"/>
<comment type="cofactor">
    <cofactor evidence="4">
        <name>Mn(2+)</name>
        <dbReference type="ChEBI" id="CHEBI:29035"/>
    </cofactor>
    <text evidence="4">Binds 2 manganese ions per subunit.</text>
</comment>
<dbReference type="InterPro" id="IPR020855">
    <property type="entry name" value="Ureohydrolase_Mn_BS"/>
</dbReference>
<dbReference type="GO" id="GO:0046872">
    <property type="term" value="F:metal ion binding"/>
    <property type="evidence" value="ECO:0007669"/>
    <property type="project" value="UniProtKB-KW"/>
</dbReference>
<dbReference type="STRING" id="1702214.AL399_08705"/>
<dbReference type="PANTHER" id="PTHR11358:SF26">
    <property type="entry name" value="GUANIDINO ACID HYDROLASE, MITOCHONDRIAL"/>
    <property type="match status" value="1"/>
</dbReference>
<organism evidence="6 7">
    <name type="scientific">Candidatus [Bacteroides] periocalifornicus</name>
    <dbReference type="NCBI Taxonomy" id="1702214"/>
    <lineage>
        <taxon>Bacteria</taxon>
        <taxon>Pseudomonadati</taxon>
        <taxon>Bacteroidota</taxon>
    </lineage>
</organism>
<evidence type="ECO:0000256" key="2">
    <source>
        <dbReference type="ARBA" id="ARBA00022723"/>
    </source>
</evidence>
<feature type="binding site" evidence="4">
    <location>
        <position position="207"/>
    </location>
    <ligand>
        <name>Mn(2+)</name>
        <dbReference type="ChEBI" id="CHEBI:29035"/>
        <label>1</label>
    </ligand>
</feature>
<feature type="binding site" evidence="4">
    <location>
        <position position="105"/>
    </location>
    <ligand>
        <name>Mn(2+)</name>
        <dbReference type="ChEBI" id="CHEBI:29035"/>
        <label>1</label>
    </ligand>
</feature>
<dbReference type="Gene3D" id="3.40.800.10">
    <property type="entry name" value="Ureohydrolase domain"/>
    <property type="match status" value="1"/>
</dbReference>
<keyword evidence="7" id="KW-1185">Reference proteome</keyword>
<dbReference type="InterPro" id="IPR006035">
    <property type="entry name" value="Ureohydrolase"/>
</dbReference>
<name>A0A0Q4B590_9BACT</name>
<dbReference type="PATRIC" id="fig|1702214.3.peg.137"/>
<dbReference type="EMBL" id="LIIK01000059">
    <property type="protein sequence ID" value="KQM08185.1"/>
    <property type="molecule type" value="Genomic_DNA"/>
</dbReference>
<dbReference type="Proteomes" id="UP000054172">
    <property type="component" value="Unassembled WGS sequence"/>
</dbReference>
<dbReference type="NCBIfam" id="TIGR01230">
    <property type="entry name" value="agmatinase"/>
    <property type="match status" value="1"/>
</dbReference>
<evidence type="ECO:0000313" key="7">
    <source>
        <dbReference type="Proteomes" id="UP000054172"/>
    </source>
</evidence>
<keyword evidence="3 5" id="KW-0378">Hydrolase</keyword>
<sequence>MQYGDLPREFCDFNSARVAILPIPFDGTSTWIKGADQGPTALLEASANMELYDIETDTEPYRIGIHTLAPLPELFAPDAMVEASQARVTQLLEAGKFVVTIGGEHSVSIGPIWAHADRYPGMSVLQLDAHTDLRDEYEGSPYNHACVMARAQERCPITQVGIRSMDAEEKVRLPKGGVFWAHEVVGQTGWEQRAIDQLTKDVYITIDLDGFDPGLVPSTGTPEPGGLQWHPTLAFLRQVFAQRHVVGFDIVELCPNPAAKASDFLAAKLLYRLLAFKFRRELREMAE</sequence>
<keyword evidence="4" id="KW-0464">Manganese</keyword>
<accession>A0A0Q4B590</accession>
<feature type="binding site" evidence="4">
    <location>
        <position position="130"/>
    </location>
    <ligand>
        <name>Mn(2+)</name>
        <dbReference type="ChEBI" id="CHEBI:29035"/>
        <label>1</label>
    </ligand>
</feature>
<dbReference type="GO" id="GO:0008783">
    <property type="term" value="F:agmatinase activity"/>
    <property type="evidence" value="ECO:0007669"/>
    <property type="project" value="TreeGrafter"/>
</dbReference>
<proteinExistence type="inferred from homology"/>
<reference evidence="6" key="1">
    <citation type="submission" date="2015-08" db="EMBL/GenBank/DDBJ databases">
        <title>Candidatus Bacteriodes Periocalifornicus.</title>
        <authorList>
            <person name="McLean J.S."/>
            <person name="Kelley S."/>
        </authorList>
    </citation>
    <scope>NUCLEOTIDE SEQUENCE [LARGE SCALE GENOMIC DNA]</scope>
    <source>
        <strain evidence="6">12B</strain>
    </source>
</reference>
<evidence type="ECO:0000256" key="3">
    <source>
        <dbReference type="ARBA" id="ARBA00022801"/>
    </source>
</evidence>
<dbReference type="InterPro" id="IPR023696">
    <property type="entry name" value="Ureohydrolase_dom_sf"/>
</dbReference>
<feature type="binding site" evidence="4">
    <location>
        <position position="132"/>
    </location>
    <ligand>
        <name>Mn(2+)</name>
        <dbReference type="ChEBI" id="CHEBI:29035"/>
        <label>1</label>
    </ligand>
</feature>
<dbReference type="Pfam" id="PF00491">
    <property type="entry name" value="Arginase"/>
    <property type="match status" value="1"/>
</dbReference>
<dbReference type="PIRSF" id="PIRSF036979">
    <property type="entry name" value="Arginase"/>
    <property type="match status" value="1"/>
</dbReference>
<comment type="similarity">
    <text evidence="1">Belongs to the arginase family. Agmatinase subfamily.</text>
</comment>
<dbReference type="PROSITE" id="PS51409">
    <property type="entry name" value="ARGINASE_2"/>
    <property type="match status" value="1"/>
</dbReference>
<protein>
    <submittedName>
        <fullName evidence="6">Agmatinase</fullName>
    </submittedName>
</protein>
<dbReference type="GO" id="GO:0033389">
    <property type="term" value="P:putrescine biosynthetic process from arginine, via agmatine"/>
    <property type="evidence" value="ECO:0007669"/>
    <property type="project" value="TreeGrafter"/>
</dbReference>
<gene>
    <name evidence="6" type="ORF">AL399_08705</name>
</gene>
<dbReference type="PROSITE" id="PS01053">
    <property type="entry name" value="ARGINASE_1"/>
    <property type="match status" value="1"/>
</dbReference>
<evidence type="ECO:0000256" key="1">
    <source>
        <dbReference type="ARBA" id="ARBA00009227"/>
    </source>
</evidence>
<evidence type="ECO:0000313" key="6">
    <source>
        <dbReference type="EMBL" id="KQM08185.1"/>
    </source>
</evidence>
<evidence type="ECO:0000256" key="5">
    <source>
        <dbReference type="RuleBase" id="RU003684"/>
    </source>
</evidence>
<evidence type="ECO:0000256" key="4">
    <source>
        <dbReference type="PIRSR" id="PIRSR036979-1"/>
    </source>
</evidence>
<keyword evidence="2 4" id="KW-0479">Metal-binding</keyword>
<dbReference type="CDD" id="cd11593">
    <property type="entry name" value="Agmatinase-like_2"/>
    <property type="match status" value="1"/>
</dbReference>
<comment type="caution">
    <text evidence="6">The sequence shown here is derived from an EMBL/GenBank/DDBJ whole genome shotgun (WGS) entry which is preliminary data.</text>
</comment>
<feature type="binding site" evidence="4">
    <location>
        <position position="209"/>
    </location>
    <ligand>
        <name>Mn(2+)</name>
        <dbReference type="ChEBI" id="CHEBI:29035"/>
        <label>1</label>
    </ligand>
</feature>
<dbReference type="InterPro" id="IPR005925">
    <property type="entry name" value="Agmatinase-rel"/>
</dbReference>
<dbReference type="PANTHER" id="PTHR11358">
    <property type="entry name" value="ARGINASE/AGMATINASE"/>
    <property type="match status" value="1"/>
</dbReference>
<dbReference type="SUPFAM" id="SSF52768">
    <property type="entry name" value="Arginase/deacetylase"/>
    <property type="match status" value="1"/>
</dbReference>
<feature type="binding site" evidence="4">
    <location>
        <position position="128"/>
    </location>
    <ligand>
        <name>Mn(2+)</name>
        <dbReference type="ChEBI" id="CHEBI:29035"/>
        <label>1</label>
    </ligand>
</feature>